<dbReference type="Gene3D" id="1.10.1280.10">
    <property type="entry name" value="Di-copper center containing domain from catechol oxidase"/>
    <property type="match status" value="1"/>
</dbReference>
<organism evidence="9 10">
    <name type="scientific">Seiridium cardinale</name>
    <dbReference type="NCBI Taxonomy" id="138064"/>
    <lineage>
        <taxon>Eukaryota</taxon>
        <taxon>Fungi</taxon>
        <taxon>Dikarya</taxon>
        <taxon>Ascomycota</taxon>
        <taxon>Pezizomycotina</taxon>
        <taxon>Sordariomycetes</taxon>
        <taxon>Xylariomycetidae</taxon>
        <taxon>Amphisphaeriales</taxon>
        <taxon>Sporocadaceae</taxon>
        <taxon>Seiridium</taxon>
    </lineage>
</organism>
<protein>
    <recommendedName>
        <fullName evidence="2">tyrosinase</fullName>
        <ecNumber evidence="2">1.14.18.1</ecNumber>
    </recommendedName>
</protein>
<comment type="catalytic activity">
    <reaction evidence="6">
        <text>2 L-dopa + O2 = 2 L-dopaquinone + 2 H2O</text>
        <dbReference type="Rhea" id="RHEA:34287"/>
        <dbReference type="ChEBI" id="CHEBI:15377"/>
        <dbReference type="ChEBI" id="CHEBI:15379"/>
        <dbReference type="ChEBI" id="CHEBI:57504"/>
        <dbReference type="ChEBI" id="CHEBI:57924"/>
        <dbReference type="EC" id="1.14.18.1"/>
    </reaction>
</comment>
<dbReference type="PROSITE" id="PS00498">
    <property type="entry name" value="TYROSINASE_2"/>
    <property type="match status" value="1"/>
</dbReference>
<evidence type="ECO:0000256" key="3">
    <source>
        <dbReference type="ARBA" id="ARBA00022723"/>
    </source>
</evidence>
<dbReference type="Pfam" id="PF00264">
    <property type="entry name" value="Tyrosinase"/>
    <property type="match status" value="1"/>
</dbReference>
<dbReference type="InterPro" id="IPR050316">
    <property type="entry name" value="Tyrosinase/Hemocyanin"/>
</dbReference>
<feature type="domain" description="Tyrosinase copper-binding" evidence="8">
    <location>
        <begin position="109"/>
        <end position="120"/>
    </location>
</feature>
<evidence type="ECO:0000256" key="2">
    <source>
        <dbReference type="ARBA" id="ARBA00011906"/>
    </source>
</evidence>
<dbReference type="PANTHER" id="PTHR11474:SF76">
    <property type="entry name" value="SHKT DOMAIN-CONTAINING PROTEIN"/>
    <property type="match status" value="1"/>
</dbReference>
<evidence type="ECO:0000313" key="9">
    <source>
        <dbReference type="EMBL" id="KAK9769565.1"/>
    </source>
</evidence>
<evidence type="ECO:0000256" key="6">
    <source>
        <dbReference type="ARBA" id="ARBA00048233"/>
    </source>
</evidence>
<reference evidence="9 10" key="1">
    <citation type="submission" date="2024-02" db="EMBL/GenBank/DDBJ databases">
        <title>First draft genome assembly of two strains of Seiridium cardinale.</title>
        <authorList>
            <person name="Emiliani G."/>
            <person name="Scali E."/>
        </authorList>
    </citation>
    <scope>NUCLEOTIDE SEQUENCE [LARGE SCALE GENOMIC DNA]</scope>
    <source>
        <strain evidence="9 10">BM-138-000479</strain>
    </source>
</reference>
<dbReference type="SUPFAM" id="SSF48056">
    <property type="entry name" value="Di-copper centre-containing domain"/>
    <property type="match status" value="1"/>
</dbReference>
<sequence length="160" mass="17902">MELTDFDLARGGYSKDQTQRYPTFTNKSVNMTPIIALNAAFNKSLELSVQNIMEMLTTTGTGYDKYNAFGYSGPTEGPNGSLEDLHGNYHLLIGNTHGHISAVLLSAFDPIFWFHHCNIDRLLAVWHSIYPKSWPDKLEGDLPFRASVNNGAPVYWTSQS</sequence>
<keyword evidence="3" id="KW-0479">Metal-binding</keyword>
<evidence type="ECO:0000256" key="7">
    <source>
        <dbReference type="ARBA" id="ARBA00048881"/>
    </source>
</evidence>
<dbReference type="InterPro" id="IPR008922">
    <property type="entry name" value="Di-copper_centre_dom_sf"/>
</dbReference>
<comment type="caution">
    <text evidence="9">The sequence shown here is derived from an EMBL/GenBank/DDBJ whole genome shotgun (WGS) entry which is preliminary data.</text>
</comment>
<evidence type="ECO:0000313" key="10">
    <source>
        <dbReference type="Proteomes" id="UP001465668"/>
    </source>
</evidence>
<comment type="similarity">
    <text evidence="1">Belongs to the tyrosinase family.</text>
</comment>
<evidence type="ECO:0000259" key="8">
    <source>
        <dbReference type="PROSITE" id="PS00498"/>
    </source>
</evidence>
<proteinExistence type="inferred from homology"/>
<name>A0ABR2X759_9PEZI</name>
<evidence type="ECO:0000256" key="5">
    <source>
        <dbReference type="ARBA" id="ARBA00023101"/>
    </source>
</evidence>
<keyword evidence="5" id="KW-0470">Melanin biosynthesis</keyword>
<dbReference type="EC" id="1.14.18.1" evidence="2"/>
<accession>A0ABR2X759</accession>
<keyword evidence="4" id="KW-0186">Copper</keyword>
<keyword evidence="10" id="KW-1185">Reference proteome</keyword>
<comment type="catalytic activity">
    <reaction evidence="7">
        <text>L-tyrosine + O2 = L-dopaquinone + H2O</text>
        <dbReference type="Rhea" id="RHEA:18117"/>
        <dbReference type="ChEBI" id="CHEBI:15377"/>
        <dbReference type="ChEBI" id="CHEBI:15379"/>
        <dbReference type="ChEBI" id="CHEBI:57924"/>
        <dbReference type="ChEBI" id="CHEBI:58315"/>
        <dbReference type="EC" id="1.14.18.1"/>
    </reaction>
</comment>
<dbReference type="Proteomes" id="UP001465668">
    <property type="component" value="Unassembled WGS sequence"/>
</dbReference>
<evidence type="ECO:0000256" key="4">
    <source>
        <dbReference type="ARBA" id="ARBA00023008"/>
    </source>
</evidence>
<dbReference type="InterPro" id="IPR002227">
    <property type="entry name" value="Tyrosinase_Cu-bd"/>
</dbReference>
<gene>
    <name evidence="9" type="ORF">SCAR479_13735</name>
</gene>
<dbReference type="EMBL" id="JARVKM010000118">
    <property type="protein sequence ID" value="KAK9769565.1"/>
    <property type="molecule type" value="Genomic_DNA"/>
</dbReference>
<evidence type="ECO:0000256" key="1">
    <source>
        <dbReference type="ARBA" id="ARBA00009928"/>
    </source>
</evidence>
<dbReference type="PANTHER" id="PTHR11474">
    <property type="entry name" value="TYROSINASE FAMILY MEMBER"/>
    <property type="match status" value="1"/>
</dbReference>